<dbReference type="PANTHER" id="PTHR43272">
    <property type="entry name" value="LONG-CHAIN-FATTY-ACID--COA LIGASE"/>
    <property type="match status" value="1"/>
</dbReference>
<dbReference type="InterPro" id="IPR042099">
    <property type="entry name" value="ANL_N_sf"/>
</dbReference>
<evidence type="ECO:0000313" key="8">
    <source>
        <dbReference type="Proteomes" id="UP001151518"/>
    </source>
</evidence>
<evidence type="ECO:0000256" key="1">
    <source>
        <dbReference type="ARBA" id="ARBA00006432"/>
    </source>
</evidence>
<keyword evidence="4" id="KW-0067">ATP-binding</keyword>
<comment type="catalytic activity">
    <reaction evidence="5">
        <text>a long-chain fatty acid + ATP + CoA = a long-chain fatty acyl-CoA + AMP + diphosphate</text>
        <dbReference type="Rhea" id="RHEA:15421"/>
        <dbReference type="ChEBI" id="CHEBI:30616"/>
        <dbReference type="ChEBI" id="CHEBI:33019"/>
        <dbReference type="ChEBI" id="CHEBI:57287"/>
        <dbReference type="ChEBI" id="CHEBI:57560"/>
        <dbReference type="ChEBI" id="CHEBI:83139"/>
        <dbReference type="ChEBI" id="CHEBI:456215"/>
        <dbReference type="EC" id="6.2.1.3"/>
    </reaction>
</comment>
<dbReference type="GO" id="GO:0005886">
    <property type="term" value="C:plasma membrane"/>
    <property type="evidence" value="ECO:0007669"/>
    <property type="project" value="TreeGrafter"/>
</dbReference>
<keyword evidence="2 7" id="KW-0436">Ligase</keyword>
<dbReference type="GO" id="GO:0035336">
    <property type="term" value="P:long-chain fatty-acyl-CoA metabolic process"/>
    <property type="evidence" value="ECO:0007669"/>
    <property type="project" value="TreeGrafter"/>
</dbReference>
<comment type="caution">
    <text evidence="7">The sequence shown here is derived from an EMBL/GenBank/DDBJ whole genome shotgun (WGS) entry which is preliminary data.</text>
</comment>
<dbReference type="InterPro" id="IPR000873">
    <property type="entry name" value="AMP-dep_synth/lig_dom"/>
</dbReference>
<dbReference type="GO" id="GO:0004467">
    <property type="term" value="F:long-chain fatty acid-CoA ligase activity"/>
    <property type="evidence" value="ECO:0007669"/>
    <property type="project" value="UniProtKB-EC"/>
</dbReference>
<keyword evidence="3" id="KW-0547">Nucleotide-binding</keyword>
<organism evidence="7 8">
    <name type="scientific">Coemansia spiralis</name>
    <dbReference type="NCBI Taxonomy" id="417178"/>
    <lineage>
        <taxon>Eukaryota</taxon>
        <taxon>Fungi</taxon>
        <taxon>Fungi incertae sedis</taxon>
        <taxon>Zoopagomycota</taxon>
        <taxon>Kickxellomycotina</taxon>
        <taxon>Kickxellomycetes</taxon>
        <taxon>Kickxellales</taxon>
        <taxon>Kickxellaceae</taxon>
        <taxon>Coemansia</taxon>
    </lineage>
</organism>
<dbReference type="PROSITE" id="PS00455">
    <property type="entry name" value="AMP_BINDING"/>
    <property type="match status" value="1"/>
</dbReference>
<evidence type="ECO:0000259" key="6">
    <source>
        <dbReference type="Pfam" id="PF00501"/>
    </source>
</evidence>
<sequence>MLFNAIYSLAVPGTGSSTETPVHRYPTALKGLTTSAPPNITTIFDAFLHRLQIEPDKRTLGRRPVLRTIEVQGRTRYQLGAYEWMTYREIHQWAREMGAGLKQLTAKRVLIYAPTSREWTLTMLSCYSQALEVVTAYDTLGSEGVLHAACETQAEVIFVKADQLPAVEHVVSKAKIAAVVYYRDHWGMSDSAQRAIDAVRARGIRVLSILEVVELGRHHPCDMQVARGDDTALVMYTSGTTGPPKGVLIAHRGVLSICGAIHELVPDSIDYKDDRVLSYLPLSHVLAFFVETYCIYSGLHIGYGAPRTLTEDNLVDCLGDIRELQPAVMLGVPQVWNTMRASILRQLEQRHPLVQRIFYGAVELKTLLARWGAPTGWLDQVVFRKTRAATGNLKIAIAGGAQISPLVHKFVSAAICPMIHGYGLSEASGLVSVQIPGDATLGNIGAPVPSVEIKLVSVPELGYHARDGRGEILVRGPSVFKGYLNNASATDEALSDGWLRTGDIGEWAEGGRLAIIDRQKNLVKLVTGEYVALEALESTYSNSCLVSNICVVADARMAQPIALVNTADAADPAAVFADLVRVGREAGLGRRQLLTCIRVDPELWTPENGMLTAASKLRRKDIAKRNDARLREMYAEVGILD</sequence>
<dbReference type="GO" id="GO:0005811">
    <property type="term" value="C:lipid droplet"/>
    <property type="evidence" value="ECO:0007669"/>
    <property type="project" value="TreeGrafter"/>
</dbReference>
<dbReference type="GO" id="GO:0005524">
    <property type="term" value="F:ATP binding"/>
    <property type="evidence" value="ECO:0007669"/>
    <property type="project" value="UniProtKB-KW"/>
</dbReference>
<protein>
    <submittedName>
        <fullName evidence="7">Long-chain fatty acid-CoA ligase</fullName>
        <ecNumber evidence="7">6.2.1.3</ecNumber>
    </submittedName>
</protein>
<dbReference type="Gene3D" id="3.40.50.12780">
    <property type="entry name" value="N-terminal domain of ligase-like"/>
    <property type="match status" value="1"/>
</dbReference>
<dbReference type="PANTHER" id="PTHR43272:SF83">
    <property type="entry name" value="ACYL-COA SYNTHETASE LONG-CHAIN, ISOFORM J"/>
    <property type="match status" value="1"/>
</dbReference>
<evidence type="ECO:0000256" key="2">
    <source>
        <dbReference type="ARBA" id="ARBA00022598"/>
    </source>
</evidence>
<dbReference type="OrthoDB" id="1700726at2759"/>
<dbReference type="Pfam" id="PF00501">
    <property type="entry name" value="AMP-binding"/>
    <property type="match status" value="1"/>
</dbReference>
<dbReference type="EC" id="6.2.1.3" evidence="7"/>
<comment type="similarity">
    <text evidence="1">Belongs to the ATP-dependent AMP-binding enzyme family.</text>
</comment>
<reference evidence="7" key="1">
    <citation type="submission" date="2022-07" db="EMBL/GenBank/DDBJ databases">
        <title>Phylogenomic reconstructions and comparative analyses of Kickxellomycotina fungi.</title>
        <authorList>
            <person name="Reynolds N.K."/>
            <person name="Stajich J.E."/>
            <person name="Barry K."/>
            <person name="Grigoriev I.V."/>
            <person name="Crous P."/>
            <person name="Smith M.E."/>
        </authorList>
    </citation>
    <scope>NUCLEOTIDE SEQUENCE</scope>
    <source>
        <strain evidence="7">NRRL 3115</strain>
    </source>
</reference>
<evidence type="ECO:0000256" key="4">
    <source>
        <dbReference type="ARBA" id="ARBA00022840"/>
    </source>
</evidence>
<evidence type="ECO:0000313" key="7">
    <source>
        <dbReference type="EMBL" id="KAJ2672688.1"/>
    </source>
</evidence>
<gene>
    <name evidence="7" type="primary">FAA4_2</name>
    <name evidence="7" type="ORF">GGI25_005006</name>
</gene>
<dbReference type="InterPro" id="IPR020845">
    <property type="entry name" value="AMP-binding_CS"/>
</dbReference>
<proteinExistence type="inferred from homology"/>
<name>A0A9W8G5J3_9FUNG</name>
<accession>A0A9W8G5J3</accession>
<dbReference type="SUPFAM" id="SSF56801">
    <property type="entry name" value="Acetyl-CoA synthetase-like"/>
    <property type="match status" value="1"/>
</dbReference>
<evidence type="ECO:0000256" key="3">
    <source>
        <dbReference type="ARBA" id="ARBA00022741"/>
    </source>
</evidence>
<evidence type="ECO:0000256" key="5">
    <source>
        <dbReference type="ARBA" id="ARBA00036813"/>
    </source>
</evidence>
<dbReference type="AlphaFoldDB" id="A0A9W8G5J3"/>
<dbReference type="EMBL" id="JANBTW010000078">
    <property type="protein sequence ID" value="KAJ2672688.1"/>
    <property type="molecule type" value="Genomic_DNA"/>
</dbReference>
<dbReference type="GO" id="GO:0005783">
    <property type="term" value="C:endoplasmic reticulum"/>
    <property type="evidence" value="ECO:0007669"/>
    <property type="project" value="TreeGrafter"/>
</dbReference>
<feature type="domain" description="AMP-dependent synthetase/ligase" evidence="6">
    <location>
        <begin position="80"/>
        <end position="484"/>
    </location>
</feature>
<dbReference type="Proteomes" id="UP001151518">
    <property type="component" value="Unassembled WGS sequence"/>
</dbReference>